<dbReference type="EMBL" id="HACA01015201">
    <property type="protein sequence ID" value="CDW32562.1"/>
    <property type="molecule type" value="Transcribed_RNA"/>
</dbReference>
<sequence length="176" mass="20133">MIKSSFPKYLRTLSTAVTVKTGLPSLIVQYLGTWIKLLNSREHNVNLIIDVVCPTDRVEFVRGKFLGCKNNQTTKVVLTLMIKSIRGNYLDVVVLIPFAKLNAQFLYSKYTLIMITLYQIRFIVMVVLVDNHPVNRKLFTHFLCGGELHTSIYPPTQSIVKFSSSSVLYVIKKKYL</sequence>
<evidence type="ECO:0000313" key="1">
    <source>
        <dbReference type="EMBL" id="CDW32562.1"/>
    </source>
</evidence>
<protein>
    <submittedName>
        <fullName evidence="1">Uncharacterized protein</fullName>
    </submittedName>
</protein>
<reference evidence="1" key="1">
    <citation type="submission" date="2014-05" db="EMBL/GenBank/DDBJ databases">
        <authorList>
            <person name="Chronopoulou M."/>
        </authorList>
    </citation>
    <scope>NUCLEOTIDE SEQUENCE</scope>
    <source>
        <tissue evidence="1">Whole organism</tissue>
    </source>
</reference>
<proteinExistence type="predicted"/>
<accession>A0A0K2U3P6</accession>
<dbReference type="OrthoDB" id="6771146at2759"/>
<organism evidence="1">
    <name type="scientific">Lepeophtheirus salmonis</name>
    <name type="common">Salmon louse</name>
    <name type="synonym">Caligus salmonis</name>
    <dbReference type="NCBI Taxonomy" id="72036"/>
    <lineage>
        <taxon>Eukaryota</taxon>
        <taxon>Metazoa</taxon>
        <taxon>Ecdysozoa</taxon>
        <taxon>Arthropoda</taxon>
        <taxon>Crustacea</taxon>
        <taxon>Multicrustacea</taxon>
        <taxon>Hexanauplia</taxon>
        <taxon>Copepoda</taxon>
        <taxon>Siphonostomatoida</taxon>
        <taxon>Caligidae</taxon>
        <taxon>Lepeophtheirus</taxon>
    </lineage>
</organism>
<name>A0A0K2U3P6_LEPSM</name>
<dbReference type="AlphaFoldDB" id="A0A0K2U3P6"/>